<dbReference type="GO" id="GO:0008270">
    <property type="term" value="F:zinc ion binding"/>
    <property type="evidence" value="ECO:0007669"/>
    <property type="project" value="UniProtKB-KW"/>
</dbReference>
<feature type="region of interest" description="Disordered" evidence="10">
    <location>
        <begin position="579"/>
        <end position="604"/>
    </location>
</feature>
<dbReference type="InterPro" id="IPR018957">
    <property type="entry name" value="Znf_C3HC4_RING-type"/>
</dbReference>
<feature type="compositionally biased region" description="Polar residues" evidence="10">
    <location>
        <begin position="779"/>
        <end position="788"/>
    </location>
</feature>
<feature type="compositionally biased region" description="Basic and acidic residues" evidence="10">
    <location>
        <begin position="341"/>
        <end position="359"/>
    </location>
</feature>
<evidence type="ECO:0000256" key="3">
    <source>
        <dbReference type="ARBA" id="ARBA00022490"/>
    </source>
</evidence>
<proteinExistence type="inferred from homology"/>
<accession>A0AAE0Z9A5</accession>
<dbReference type="SUPFAM" id="SSF57850">
    <property type="entry name" value="RING/U-box"/>
    <property type="match status" value="1"/>
</dbReference>
<dbReference type="SMART" id="SM00184">
    <property type="entry name" value="RING"/>
    <property type="match status" value="1"/>
</dbReference>
<organism evidence="12 13">
    <name type="scientific">Elysia crispata</name>
    <name type="common">lettuce slug</name>
    <dbReference type="NCBI Taxonomy" id="231223"/>
    <lineage>
        <taxon>Eukaryota</taxon>
        <taxon>Metazoa</taxon>
        <taxon>Spiralia</taxon>
        <taxon>Lophotrochozoa</taxon>
        <taxon>Mollusca</taxon>
        <taxon>Gastropoda</taxon>
        <taxon>Heterobranchia</taxon>
        <taxon>Euthyneura</taxon>
        <taxon>Panpulmonata</taxon>
        <taxon>Sacoglossa</taxon>
        <taxon>Placobranchoidea</taxon>
        <taxon>Plakobranchidae</taxon>
        <taxon>Elysia</taxon>
    </lineage>
</organism>
<dbReference type="Gene3D" id="3.30.40.10">
    <property type="entry name" value="Zinc/RING finger domain, C3HC4 (zinc finger)"/>
    <property type="match status" value="1"/>
</dbReference>
<evidence type="ECO:0000259" key="11">
    <source>
        <dbReference type="PROSITE" id="PS50089"/>
    </source>
</evidence>
<dbReference type="GO" id="GO:0045944">
    <property type="term" value="P:positive regulation of transcription by RNA polymerase II"/>
    <property type="evidence" value="ECO:0007669"/>
    <property type="project" value="TreeGrafter"/>
</dbReference>
<feature type="domain" description="RING-type" evidence="11">
    <location>
        <begin position="166"/>
        <end position="209"/>
    </location>
</feature>
<evidence type="ECO:0000256" key="5">
    <source>
        <dbReference type="ARBA" id="ARBA00022771"/>
    </source>
</evidence>
<feature type="non-terminal residue" evidence="12">
    <location>
        <position position="1"/>
    </location>
</feature>
<dbReference type="InterPro" id="IPR017907">
    <property type="entry name" value="Znf_RING_CS"/>
</dbReference>
<evidence type="ECO:0000256" key="9">
    <source>
        <dbReference type="PROSITE-ProRule" id="PRU00175"/>
    </source>
</evidence>
<name>A0AAE0Z9A5_9GAST</name>
<dbReference type="InterPro" id="IPR013083">
    <property type="entry name" value="Znf_RING/FYVE/PHD"/>
</dbReference>
<comment type="caution">
    <text evidence="12">The sequence shown here is derived from an EMBL/GenBank/DDBJ whole genome shotgun (WGS) entry which is preliminary data.</text>
</comment>
<gene>
    <name evidence="12" type="ORF">RRG08_017055</name>
</gene>
<dbReference type="PANTHER" id="PTHR12983:SF9">
    <property type="entry name" value="E3 UBIQUITIN-PROTEIN LIGASE RNF10"/>
    <property type="match status" value="1"/>
</dbReference>
<keyword evidence="6" id="KW-0862">Zinc</keyword>
<feature type="region of interest" description="Disordered" evidence="10">
    <location>
        <begin position="1"/>
        <end position="56"/>
    </location>
</feature>
<dbReference type="Pfam" id="PF00097">
    <property type="entry name" value="zf-C3HC4"/>
    <property type="match status" value="1"/>
</dbReference>
<comment type="subcellular location">
    <subcellularLocation>
        <location evidence="1">Cytoplasm</location>
    </subcellularLocation>
</comment>
<evidence type="ECO:0000256" key="1">
    <source>
        <dbReference type="ARBA" id="ARBA00004496"/>
    </source>
</evidence>
<evidence type="ECO:0000256" key="6">
    <source>
        <dbReference type="ARBA" id="ARBA00022833"/>
    </source>
</evidence>
<dbReference type="AlphaFoldDB" id="A0AAE0Z9A5"/>
<feature type="compositionally biased region" description="Basic and acidic residues" evidence="10">
    <location>
        <begin position="588"/>
        <end position="602"/>
    </location>
</feature>
<dbReference type="InterPro" id="IPR039739">
    <property type="entry name" value="MAG2/RNF10"/>
</dbReference>
<evidence type="ECO:0000313" key="13">
    <source>
        <dbReference type="Proteomes" id="UP001283361"/>
    </source>
</evidence>
<feature type="compositionally biased region" description="Basic and acidic residues" evidence="10">
    <location>
        <begin position="39"/>
        <end position="56"/>
    </location>
</feature>
<dbReference type="CDD" id="cd16536">
    <property type="entry name" value="RING-HC_RNF10"/>
    <property type="match status" value="1"/>
</dbReference>
<feature type="region of interest" description="Disordered" evidence="10">
    <location>
        <begin position="427"/>
        <end position="448"/>
    </location>
</feature>
<feature type="compositionally biased region" description="Polar residues" evidence="10">
    <location>
        <begin position="638"/>
        <end position="663"/>
    </location>
</feature>
<dbReference type="EMBL" id="JAWDGP010004338">
    <property type="protein sequence ID" value="KAK3765172.1"/>
    <property type="molecule type" value="Genomic_DNA"/>
</dbReference>
<feature type="region of interest" description="Disordered" evidence="10">
    <location>
        <begin position="719"/>
        <end position="788"/>
    </location>
</feature>
<sequence length="788" mass="89115">YLSNKNGKPKKHREGSNGSRSQDSLQQTPRLFQKYGRGFSDKRPRQRGYPDHRHSEEVADPFEIDIELLTSRKSKGNANHLLNFSYQERGYSTSSIGSREAGSWGSRKTFRLQTPTYKKEQYLQASCQFIVQDDGDYSQQAIDPDTLVDWDKVQLVRTFSLELVCCPICLDVPIAAKITRCGHTYCWGCILHYLHVNYSPKKDIICPVCPERIDSDNLRSVQNIIVPDYKVGDNIEMKLMRKSKGSVFVCPEEDWSGNSEVHLNINAGNRTKFSKLLLVSWQQVKTEVIDKEKEALSRGLVTAEEEEEVCFFQMAQQLLEKREEALQMNFIFNKRKEQTKVSKEESMKKERNAVKKETKMSPLPSDVSFDGSKIDTIYTDAFDEEIDVSQTRDCGAASSDFMRPNLMSDRSSALVIDGESCAFSEEKENCKESNKAEEDSQNHQDSHIEDLKDTLTPEEATDHLELPDTSTCGHQLPQGARSKDTYHFYQASSGQHIYMHSLNAQCLTREYGNLENSPRTIAATIVAIERIFMTEEMRKRLRYLNHIPLTTEFHVVELKIKPPVISKETLKHFQPEFDKRRKLRQRKAKEEKARASKNEMEHKKAHGIYVAPEIHIPLDNATHFPSHLVERQRRESTNSDIFPDSTSLASDGQGSPVSTSPRSTEALAISPSFVSFAEKLRGNSIAGTSPPTWPRVSPSLVHSSTMPEIGANHSKDLLGAQQFEGKDADDGEAYQAPSMASAWLSSLHDLTAEQPSQAGATQADAGGKKKKKKKEKQLLFSTSMARKN</sequence>
<evidence type="ECO:0000256" key="8">
    <source>
        <dbReference type="ARBA" id="ARBA00035390"/>
    </source>
</evidence>
<dbReference type="PROSITE" id="PS50089">
    <property type="entry name" value="ZF_RING_2"/>
    <property type="match status" value="1"/>
</dbReference>
<evidence type="ECO:0000313" key="12">
    <source>
        <dbReference type="EMBL" id="KAK3765172.1"/>
    </source>
</evidence>
<feature type="region of interest" description="Disordered" evidence="10">
    <location>
        <begin position="631"/>
        <end position="664"/>
    </location>
</feature>
<dbReference type="Proteomes" id="UP001283361">
    <property type="component" value="Unassembled WGS sequence"/>
</dbReference>
<evidence type="ECO:0000256" key="2">
    <source>
        <dbReference type="ARBA" id="ARBA00008117"/>
    </source>
</evidence>
<reference evidence="12" key="1">
    <citation type="journal article" date="2023" name="G3 (Bethesda)">
        <title>A reference genome for the long-term kleptoplast-retaining sea slug Elysia crispata morphotype clarki.</title>
        <authorList>
            <person name="Eastman K.E."/>
            <person name="Pendleton A.L."/>
            <person name="Shaikh M.A."/>
            <person name="Suttiyut T."/>
            <person name="Ogas R."/>
            <person name="Tomko P."/>
            <person name="Gavelis G."/>
            <person name="Widhalm J.R."/>
            <person name="Wisecaver J.H."/>
        </authorList>
    </citation>
    <scope>NUCLEOTIDE SEQUENCE</scope>
    <source>
        <strain evidence="12">ECLA1</strain>
    </source>
</reference>
<dbReference type="GO" id="GO:0005737">
    <property type="term" value="C:cytoplasm"/>
    <property type="evidence" value="ECO:0007669"/>
    <property type="project" value="UniProtKB-SubCell"/>
</dbReference>
<dbReference type="InterPro" id="IPR001841">
    <property type="entry name" value="Znf_RING"/>
</dbReference>
<protein>
    <recommendedName>
        <fullName evidence="7">E3 ubiquitin-protein ligase RNF10</fullName>
    </recommendedName>
    <alternativeName>
        <fullName evidence="8">RING finger protein 10</fullName>
    </alternativeName>
</protein>
<keyword evidence="13" id="KW-1185">Reference proteome</keyword>
<dbReference type="GO" id="GO:0000976">
    <property type="term" value="F:transcription cis-regulatory region binding"/>
    <property type="evidence" value="ECO:0007669"/>
    <property type="project" value="TreeGrafter"/>
</dbReference>
<evidence type="ECO:0000256" key="7">
    <source>
        <dbReference type="ARBA" id="ARBA00035131"/>
    </source>
</evidence>
<feature type="region of interest" description="Disordered" evidence="10">
    <location>
        <begin position="341"/>
        <end position="366"/>
    </location>
</feature>
<keyword evidence="5 9" id="KW-0863">Zinc-finger</keyword>
<keyword evidence="4" id="KW-0479">Metal-binding</keyword>
<feature type="compositionally biased region" description="Polar residues" evidence="10">
    <location>
        <begin position="16"/>
        <end position="30"/>
    </location>
</feature>
<evidence type="ECO:0000256" key="4">
    <source>
        <dbReference type="ARBA" id="ARBA00022723"/>
    </source>
</evidence>
<dbReference type="PROSITE" id="PS00518">
    <property type="entry name" value="ZF_RING_1"/>
    <property type="match status" value="1"/>
</dbReference>
<dbReference type="PANTHER" id="PTHR12983">
    <property type="entry name" value="RING FINGER 10 FAMILY MEMBER"/>
    <property type="match status" value="1"/>
</dbReference>
<evidence type="ECO:0000256" key="10">
    <source>
        <dbReference type="SAM" id="MobiDB-lite"/>
    </source>
</evidence>
<keyword evidence="3" id="KW-0963">Cytoplasm</keyword>
<comment type="similarity">
    <text evidence="2">Belongs to the RNF10 family.</text>
</comment>